<dbReference type="AlphaFoldDB" id="A0A6A6DBT3"/>
<evidence type="ECO:0008006" key="3">
    <source>
        <dbReference type="Google" id="ProtNLM"/>
    </source>
</evidence>
<accession>A0A6A6DBT3</accession>
<keyword evidence="2" id="KW-1185">Reference proteome</keyword>
<sequence length="185" mass="21424">MSSYYKGSLLDHIWTYRYIDNPDRGLRYIPFNIRKCLLFVFVDGSFANNKDMSSQLGFLIIIRTESRENNSFELTGNIMHYSSTKSKRVTRSVLVSEIYGMVSGVDMAYAFNTTLNQIAQELNLLQINTIICTDSYSLYECLELYEIRWINGADNLADAFTKRNSNGLLKRFIDTNKAHIHKKKL</sequence>
<gene>
    <name evidence="1" type="ORF">K469DRAFT_724133</name>
</gene>
<organism evidence="1 2">
    <name type="scientific">Zopfia rhizophila CBS 207.26</name>
    <dbReference type="NCBI Taxonomy" id="1314779"/>
    <lineage>
        <taxon>Eukaryota</taxon>
        <taxon>Fungi</taxon>
        <taxon>Dikarya</taxon>
        <taxon>Ascomycota</taxon>
        <taxon>Pezizomycotina</taxon>
        <taxon>Dothideomycetes</taxon>
        <taxon>Dothideomycetes incertae sedis</taxon>
        <taxon>Zopfiaceae</taxon>
        <taxon>Zopfia</taxon>
    </lineage>
</organism>
<dbReference type="Proteomes" id="UP000800200">
    <property type="component" value="Unassembled WGS sequence"/>
</dbReference>
<name>A0A6A6DBT3_9PEZI</name>
<dbReference type="OrthoDB" id="411592at2759"/>
<protein>
    <recommendedName>
        <fullName evidence="3">RNase H type-1 domain-containing protein</fullName>
    </recommendedName>
</protein>
<evidence type="ECO:0000313" key="2">
    <source>
        <dbReference type="Proteomes" id="UP000800200"/>
    </source>
</evidence>
<proteinExistence type="predicted"/>
<reference evidence="1" key="1">
    <citation type="journal article" date="2020" name="Stud. Mycol.">
        <title>101 Dothideomycetes genomes: a test case for predicting lifestyles and emergence of pathogens.</title>
        <authorList>
            <person name="Haridas S."/>
            <person name="Albert R."/>
            <person name="Binder M."/>
            <person name="Bloem J."/>
            <person name="Labutti K."/>
            <person name="Salamov A."/>
            <person name="Andreopoulos B."/>
            <person name="Baker S."/>
            <person name="Barry K."/>
            <person name="Bills G."/>
            <person name="Bluhm B."/>
            <person name="Cannon C."/>
            <person name="Castanera R."/>
            <person name="Culley D."/>
            <person name="Daum C."/>
            <person name="Ezra D."/>
            <person name="Gonzalez J."/>
            <person name="Henrissat B."/>
            <person name="Kuo A."/>
            <person name="Liang C."/>
            <person name="Lipzen A."/>
            <person name="Lutzoni F."/>
            <person name="Magnuson J."/>
            <person name="Mondo S."/>
            <person name="Nolan M."/>
            <person name="Ohm R."/>
            <person name="Pangilinan J."/>
            <person name="Park H.-J."/>
            <person name="Ramirez L."/>
            <person name="Alfaro M."/>
            <person name="Sun H."/>
            <person name="Tritt A."/>
            <person name="Yoshinaga Y."/>
            <person name="Zwiers L.-H."/>
            <person name="Turgeon B."/>
            <person name="Goodwin S."/>
            <person name="Spatafora J."/>
            <person name="Crous P."/>
            <person name="Grigoriev I."/>
        </authorList>
    </citation>
    <scope>NUCLEOTIDE SEQUENCE</scope>
    <source>
        <strain evidence="1">CBS 207.26</strain>
    </source>
</reference>
<evidence type="ECO:0000313" key="1">
    <source>
        <dbReference type="EMBL" id="KAF2175420.1"/>
    </source>
</evidence>
<dbReference type="EMBL" id="ML994733">
    <property type="protein sequence ID" value="KAF2175420.1"/>
    <property type="molecule type" value="Genomic_DNA"/>
</dbReference>